<keyword evidence="5 9" id="KW-0560">Oxidoreductase</keyword>
<sequence length="435" mass="48755">MAPRLDFTSEAFFRDPPKAIAALRASGPVVATRFPLVGDVWITTTHDATAQVLKDSTIFTLRKEDGEVAGLRWWMPKLVRTIANNMLTMDEPDHTRLRSIVDEAFRRRAIVAMEPRIRAIADGLADELFTKGSPADLVQSYARILPLSVICELLGLPLDDRPKFIAWANSMSSLTNVVSFFRLLLAFRKMRFYLEQQLQSARERGGEGLIAELVQVEREGGEITPDEMVSMVFLLLAAGSETTTHLISGSVYELLRNPGLRDWLEEDWSRAGLAVEEFLRFVSPVQFSKPRYVRRNIELAGVQLKKGDRVMVMLAAANVDPVVHDQPEHLDLTRKPNRHISFGTGIHFCLGHQLARIEAACALEALFVRWPKLGLAVDASRIHWRKRPGLRAIAKLPVVAVDSQLVDFRDATMSRSQPNTDRPSRSGEASRSPAM</sequence>
<dbReference type="GO" id="GO:0020037">
    <property type="term" value="F:heme binding"/>
    <property type="evidence" value="ECO:0007669"/>
    <property type="project" value="InterPro"/>
</dbReference>
<keyword evidence="3 9" id="KW-0349">Heme</keyword>
<comment type="similarity">
    <text evidence="2 9">Belongs to the cytochrome P450 family.</text>
</comment>
<dbReference type="PANTHER" id="PTHR46696:SF1">
    <property type="entry name" value="CYTOCHROME P450 YJIB-RELATED"/>
    <property type="match status" value="1"/>
</dbReference>
<accession>A0A5D3KSE1</accession>
<protein>
    <submittedName>
        <fullName evidence="11">Cytochrome P450</fullName>
    </submittedName>
</protein>
<dbReference type="GO" id="GO:0016705">
    <property type="term" value="F:oxidoreductase activity, acting on paired donors, with incorporation or reduction of molecular oxygen"/>
    <property type="evidence" value="ECO:0007669"/>
    <property type="project" value="InterPro"/>
</dbReference>
<evidence type="ECO:0000256" key="4">
    <source>
        <dbReference type="ARBA" id="ARBA00022723"/>
    </source>
</evidence>
<keyword evidence="7 9" id="KW-0503">Monooxygenase</keyword>
<dbReference type="PANTHER" id="PTHR46696">
    <property type="entry name" value="P450, PUTATIVE (EUROFUNG)-RELATED"/>
    <property type="match status" value="1"/>
</dbReference>
<feature type="region of interest" description="Disordered" evidence="10">
    <location>
        <begin position="410"/>
        <end position="435"/>
    </location>
</feature>
<dbReference type="EMBL" id="VSSS01000013">
    <property type="protein sequence ID" value="TYL98138.1"/>
    <property type="molecule type" value="Genomic_DNA"/>
</dbReference>
<dbReference type="Gene3D" id="1.10.630.10">
    <property type="entry name" value="Cytochrome P450"/>
    <property type="match status" value="1"/>
</dbReference>
<organism evidence="11 12">
    <name type="scientific">Bradyrhizobium rifense</name>
    <dbReference type="NCBI Taxonomy" id="515499"/>
    <lineage>
        <taxon>Bacteria</taxon>
        <taxon>Pseudomonadati</taxon>
        <taxon>Pseudomonadota</taxon>
        <taxon>Alphaproteobacteria</taxon>
        <taxon>Hyphomicrobiales</taxon>
        <taxon>Nitrobacteraceae</taxon>
        <taxon>Bradyrhizobium</taxon>
    </lineage>
</organism>
<dbReference type="PROSITE" id="PS00086">
    <property type="entry name" value="CYTOCHROME_P450"/>
    <property type="match status" value="1"/>
</dbReference>
<comment type="function">
    <text evidence="8">Cytochromes P450 are a group of heme-thiolate monooxygenases. They oxidize a variety of structurally unrelated compounds, including steroids, fatty acids, and xenobiotics.</text>
</comment>
<dbReference type="InterPro" id="IPR017972">
    <property type="entry name" value="Cyt_P450_CS"/>
</dbReference>
<dbReference type="PRINTS" id="PR00385">
    <property type="entry name" value="P450"/>
</dbReference>
<dbReference type="PRINTS" id="PR00359">
    <property type="entry name" value="BP450"/>
</dbReference>
<dbReference type="AlphaFoldDB" id="A0A5D3KSE1"/>
<evidence type="ECO:0000313" key="11">
    <source>
        <dbReference type="EMBL" id="TYL98138.1"/>
    </source>
</evidence>
<dbReference type="InterPro" id="IPR002397">
    <property type="entry name" value="Cyt_P450_B"/>
</dbReference>
<dbReference type="FunFam" id="1.10.630.10:FF:000018">
    <property type="entry name" value="Cytochrome P450 monooxygenase"/>
    <property type="match status" value="1"/>
</dbReference>
<proteinExistence type="inferred from homology"/>
<comment type="cofactor">
    <cofactor evidence="1">
        <name>heme</name>
        <dbReference type="ChEBI" id="CHEBI:30413"/>
    </cofactor>
</comment>
<evidence type="ECO:0000256" key="9">
    <source>
        <dbReference type="RuleBase" id="RU000461"/>
    </source>
</evidence>
<evidence type="ECO:0000256" key="2">
    <source>
        <dbReference type="ARBA" id="ARBA00010617"/>
    </source>
</evidence>
<evidence type="ECO:0000256" key="3">
    <source>
        <dbReference type="ARBA" id="ARBA00022617"/>
    </source>
</evidence>
<dbReference type="Pfam" id="PF00067">
    <property type="entry name" value="p450"/>
    <property type="match status" value="1"/>
</dbReference>
<evidence type="ECO:0000256" key="7">
    <source>
        <dbReference type="ARBA" id="ARBA00023033"/>
    </source>
</evidence>
<name>A0A5D3KSE1_9BRAD</name>
<dbReference type="OrthoDB" id="9801155at2"/>
<keyword evidence="6 9" id="KW-0408">Iron</keyword>
<evidence type="ECO:0000256" key="6">
    <source>
        <dbReference type="ARBA" id="ARBA00023004"/>
    </source>
</evidence>
<dbReference type="GO" id="GO:0005506">
    <property type="term" value="F:iron ion binding"/>
    <property type="evidence" value="ECO:0007669"/>
    <property type="project" value="InterPro"/>
</dbReference>
<evidence type="ECO:0000313" key="12">
    <source>
        <dbReference type="Proteomes" id="UP000324758"/>
    </source>
</evidence>
<dbReference type="InterPro" id="IPR036396">
    <property type="entry name" value="Cyt_P450_sf"/>
</dbReference>
<evidence type="ECO:0000256" key="1">
    <source>
        <dbReference type="ARBA" id="ARBA00001971"/>
    </source>
</evidence>
<evidence type="ECO:0000256" key="10">
    <source>
        <dbReference type="SAM" id="MobiDB-lite"/>
    </source>
</evidence>
<dbReference type="SUPFAM" id="SSF48264">
    <property type="entry name" value="Cytochrome P450"/>
    <property type="match status" value="1"/>
</dbReference>
<evidence type="ECO:0000256" key="8">
    <source>
        <dbReference type="ARBA" id="ARBA00043906"/>
    </source>
</evidence>
<dbReference type="GO" id="GO:0004497">
    <property type="term" value="F:monooxygenase activity"/>
    <property type="evidence" value="ECO:0007669"/>
    <property type="project" value="UniProtKB-KW"/>
</dbReference>
<dbReference type="InterPro" id="IPR001128">
    <property type="entry name" value="Cyt_P450"/>
</dbReference>
<dbReference type="Proteomes" id="UP000324758">
    <property type="component" value="Unassembled WGS sequence"/>
</dbReference>
<keyword evidence="4 9" id="KW-0479">Metal-binding</keyword>
<comment type="caution">
    <text evidence="11">The sequence shown here is derived from an EMBL/GenBank/DDBJ whole genome shotgun (WGS) entry which is preliminary data.</text>
</comment>
<gene>
    <name evidence="11" type="ORF">FXB40_06590</name>
</gene>
<evidence type="ECO:0000256" key="5">
    <source>
        <dbReference type="ARBA" id="ARBA00023002"/>
    </source>
</evidence>
<dbReference type="RefSeq" id="WP_148771391.1">
    <property type="nucleotide sequence ID" value="NZ_VSSS01000013.1"/>
</dbReference>
<keyword evidence="12" id="KW-1185">Reference proteome</keyword>
<reference evidence="11 12" key="1">
    <citation type="submission" date="2019-08" db="EMBL/GenBank/DDBJ databases">
        <title>Bradyrhizobium hipponensis sp. nov., a rhizobium isolated from a Lupinus angustifolius root nodule in Tunisia.</title>
        <authorList>
            <person name="Off K."/>
            <person name="Rejili M."/>
            <person name="Mars M."/>
            <person name="Brachmann A."/>
            <person name="Marin M."/>
        </authorList>
    </citation>
    <scope>NUCLEOTIDE SEQUENCE [LARGE SCALE GENOMIC DNA]</scope>
    <source>
        <strain evidence="11 12">CTAW71</strain>
    </source>
</reference>